<reference evidence="2" key="1">
    <citation type="submission" date="2018-12" db="EMBL/GenBank/DDBJ databases">
        <title>Novel natural products biosynthetic potential of the class Ktedonobacteria.</title>
        <authorList>
            <person name="Zheng Y."/>
            <person name="Saitou A."/>
            <person name="Wang C.M."/>
            <person name="Toyoda A."/>
            <person name="Minakuchi Y."/>
            <person name="Sekiguchi Y."/>
            <person name="Ueda K."/>
            <person name="Takano H."/>
            <person name="Sakai Y."/>
            <person name="Yokota A."/>
            <person name="Yabe S."/>
        </authorList>
    </citation>
    <scope>NUCLEOTIDE SEQUENCE</scope>
    <source>
        <strain evidence="2">COM3</strain>
    </source>
</reference>
<evidence type="ECO:0000256" key="1">
    <source>
        <dbReference type="SAM" id="Phobius"/>
    </source>
</evidence>
<keyword evidence="1" id="KW-0472">Membrane</keyword>
<sequence>MNPFSHYGRAADPFQALHRECRWKLRKMTLQLWGMLVACGGSLLIYGGVRLISILLRMFQLEAAWVDRLSLLSPVLYSGVLFLGMGWLVYAYFRIPVLQVTPEGITLAWSPLFLRMFIAWTEIERLELQLERGGVYLAIYPRDAEVYLSRFNGPKAWRMRRMLAKTGAPLVISQELLDLRHPLPNIVRDIQDHYAEELRMYSIQVRTGLERPED</sequence>
<feature type="transmembrane region" description="Helical" evidence="1">
    <location>
        <begin position="75"/>
        <end position="93"/>
    </location>
</feature>
<dbReference type="NCBIfam" id="NF041635">
    <property type="entry name" value="STM3941_fam"/>
    <property type="match status" value="1"/>
</dbReference>
<proteinExistence type="predicted"/>
<keyword evidence="1" id="KW-1133">Transmembrane helix</keyword>
<feature type="transmembrane region" description="Helical" evidence="1">
    <location>
        <begin position="32"/>
        <end position="55"/>
    </location>
</feature>
<evidence type="ECO:0000313" key="2">
    <source>
        <dbReference type="EMBL" id="BBH85422.1"/>
    </source>
</evidence>
<name>A0A455SEN1_9CHLR</name>
<organism evidence="2">
    <name type="scientific">Thermosporothrix sp. COM3</name>
    <dbReference type="NCBI Taxonomy" id="2490863"/>
    <lineage>
        <taxon>Bacteria</taxon>
        <taxon>Bacillati</taxon>
        <taxon>Chloroflexota</taxon>
        <taxon>Ktedonobacteria</taxon>
        <taxon>Ktedonobacterales</taxon>
        <taxon>Thermosporotrichaceae</taxon>
        <taxon>Thermosporothrix</taxon>
    </lineage>
</organism>
<accession>A0A455SEN1</accession>
<dbReference type="EMBL" id="AP019376">
    <property type="protein sequence ID" value="BBH85422.1"/>
    <property type="molecule type" value="Genomic_DNA"/>
</dbReference>
<dbReference type="InterPro" id="IPR048136">
    <property type="entry name" value="STM3941-like"/>
</dbReference>
<gene>
    <name evidence="2" type="ORF">KTC_01730</name>
</gene>
<dbReference type="AlphaFoldDB" id="A0A455SEN1"/>
<protein>
    <submittedName>
        <fullName evidence="2">Uncharacterized protein</fullName>
    </submittedName>
</protein>
<keyword evidence="1" id="KW-0812">Transmembrane</keyword>